<organism evidence="2 3">
    <name type="scientific">Pigmentiphaga litoralis</name>
    <dbReference type="NCBI Taxonomy" id="516702"/>
    <lineage>
        <taxon>Bacteria</taxon>
        <taxon>Pseudomonadati</taxon>
        <taxon>Pseudomonadota</taxon>
        <taxon>Betaproteobacteria</taxon>
        <taxon>Burkholderiales</taxon>
        <taxon>Alcaligenaceae</taxon>
        <taxon>Pigmentiphaga</taxon>
    </lineage>
</organism>
<dbReference type="GO" id="GO:1990281">
    <property type="term" value="C:efflux pump complex"/>
    <property type="evidence" value="ECO:0007669"/>
    <property type="project" value="TreeGrafter"/>
</dbReference>
<protein>
    <submittedName>
        <fullName evidence="2">Multidrug resistance efflux pump</fullName>
    </submittedName>
</protein>
<dbReference type="PANTHER" id="PTHR30469:SF15">
    <property type="entry name" value="HLYD FAMILY OF SECRETION PROTEINS"/>
    <property type="match status" value="1"/>
</dbReference>
<comment type="caution">
    <text evidence="2">The sequence shown here is derived from an EMBL/GenBank/DDBJ whole genome shotgun (WGS) entry which is preliminary data.</text>
</comment>
<feature type="domain" description="Multidrug resistance protein MdtA-like barrel-sandwich hybrid" evidence="1">
    <location>
        <begin position="96"/>
        <end position="249"/>
    </location>
</feature>
<dbReference type="Gene3D" id="1.10.287.470">
    <property type="entry name" value="Helix hairpin bin"/>
    <property type="match status" value="1"/>
</dbReference>
<dbReference type="Proteomes" id="UP000542125">
    <property type="component" value="Unassembled WGS sequence"/>
</dbReference>
<dbReference type="RefSeq" id="WP_179617609.1">
    <property type="nucleotide sequence ID" value="NZ_JACCBP010000001.1"/>
</dbReference>
<accession>A0A7Y9LNC2</accession>
<dbReference type="SUPFAM" id="SSF111369">
    <property type="entry name" value="HlyD-like secretion proteins"/>
    <property type="match status" value="1"/>
</dbReference>
<name>A0A7Y9LNC2_9BURK</name>
<dbReference type="PANTHER" id="PTHR30469">
    <property type="entry name" value="MULTIDRUG RESISTANCE PROTEIN MDTA"/>
    <property type="match status" value="1"/>
</dbReference>
<evidence type="ECO:0000313" key="3">
    <source>
        <dbReference type="Proteomes" id="UP000542125"/>
    </source>
</evidence>
<dbReference type="AlphaFoldDB" id="A0A7Y9LNC2"/>
<reference evidence="2 3" key="1">
    <citation type="submission" date="2020-07" db="EMBL/GenBank/DDBJ databases">
        <title>Genomic Encyclopedia of Type Strains, Phase IV (KMG-V): Genome sequencing to study the core and pangenomes of soil and plant-associated prokaryotes.</title>
        <authorList>
            <person name="Whitman W."/>
        </authorList>
    </citation>
    <scope>NUCLEOTIDE SEQUENCE [LARGE SCALE GENOMIC DNA]</scope>
    <source>
        <strain evidence="2 3">SAS40</strain>
    </source>
</reference>
<dbReference type="InterPro" id="IPR058625">
    <property type="entry name" value="MdtA-like_BSH"/>
</dbReference>
<dbReference type="GO" id="GO:0015562">
    <property type="term" value="F:efflux transmembrane transporter activity"/>
    <property type="evidence" value="ECO:0007669"/>
    <property type="project" value="TreeGrafter"/>
</dbReference>
<keyword evidence="3" id="KW-1185">Reference proteome</keyword>
<proteinExistence type="predicted"/>
<gene>
    <name evidence="2" type="ORF">FHW18_001862</name>
</gene>
<dbReference type="Pfam" id="PF25917">
    <property type="entry name" value="BSH_RND"/>
    <property type="match status" value="1"/>
</dbReference>
<dbReference type="EMBL" id="JACBYR010000001">
    <property type="protein sequence ID" value="NYE82591.1"/>
    <property type="molecule type" value="Genomic_DNA"/>
</dbReference>
<evidence type="ECO:0000259" key="1">
    <source>
        <dbReference type="Pfam" id="PF25917"/>
    </source>
</evidence>
<sequence length="341" mass="35195">MARFMARTMRSTLLRGVSPVTRLTWLGAVLGLMALGGLAGCSDGASAAPTAQTAGSAAAAPSGSNAAASGSNAAAASAQVVAIARGKVDIDGGLLDIAAMADGQVTHVAVKPGDAVKRGQVLVQLSEQSAQLDLALADAELQRATAVAQSDAARVPAARDLARRLASAAALGATDRQRADDAAATVQQLEAAVRLSRADAAIQKQKRAQAAYALAQRTIHAPQSGRVAAVSTQAGAWVRAGQAAPLLVIVPDRPLIVRAELNESYAARVKPGMRADVTLESNGRQQALPARLIRIAQTYGASQLYDDTQPRAAVRVIECVLEFDQPPALRIGQTVRVNFHE</sequence>
<dbReference type="Gene3D" id="2.40.50.100">
    <property type="match status" value="1"/>
</dbReference>
<dbReference type="Gene3D" id="2.40.30.170">
    <property type="match status" value="1"/>
</dbReference>
<evidence type="ECO:0000313" key="2">
    <source>
        <dbReference type="EMBL" id="NYE82591.1"/>
    </source>
</evidence>